<dbReference type="RefSeq" id="WP_085757063.1">
    <property type="nucleotide sequence ID" value="NZ_CP019343.1"/>
</dbReference>
<evidence type="ECO:0000256" key="6">
    <source>
        <dbReference type="SAM" id="Phobius"/>
    </source>
</evidence>
<dbReference type="KEGG" id="osg:BST96_01910"/>
<dbReference type="Pfam" id="PF01594">
    <property type="entry name" value="AI-2E_transport"/>
    <property type="match status" value="1"/>
</dbReference>
<evidence type="ECO:0000256" key="5">
    <source>
        <dbReference type="ARBA" id="ARBA00023136"/>
    </source>
</evidence>
<evidence type="ECO:0000256" key="2">
    <source>
        <dbReference type="ARBA" id="ARBA00009773"/>
    </source>
</evidence>
<dbReference type="STRING" id="716816.BST96_01910"/>
<feature type="transmembrane region" description="Helical" evidence="6">
    <location>
        <begin position="204"/>
        <end position="224"/>
    </location>
</feature>
<evidence type="ECO:0000313" key="7">
    <source>
        <dbReference type="EMBL" id="ARN72968.1"/>
    </source>
</evidence>
<feature type="transmembrane region" description="Helical" evidence="6">
    <location>
        <begin position="270"/>
        <end position="294"/>
    </location>
</feature>
<keyword evidence="5 6" id="KW-0472">Membrane</keyword>
<feature type="transmembrane region" description="Helical" evidence="6">
    <location>
        <begin position="56"/>
        <end position="80"/>
    </location>
</feature>
<protein>
    <submittedName>
        <fullName evidence="7">AI-2E family transporter</fullName>
    </submittedName>
</protein>
<feature type="transmembrane region" description="Helical" evidence="6">
    <location>
        <begin position="306"/>
        <end position="335"/>
    </location>
</feature>
<evidence type="ECO:0000256" key="3">
    <source>
        <dbReference type="ARBA" id="ARBA00022692"/>
    </source>
</evidence>
<dbReference type="AlphaFoldDB" id="A0A1X9N477"/>
<keyword evidence="8" id="KW-1185">Reference proteome</keyword>
<dbReference type="Proteomes" id="UP000193450">
    <property type="component" value="Chromosome"/>
</dbReference>
<feature type="transmembrane region" description="Helical" evidence="6">
    <location>
        <begin position="7"/>
        <end position="36"/>
    </location>
</feature>
<gene>
    <name evidence="7" type="ORF">BST96_01910</name>
</gene>
<name>A0A1X9N477_9GAMM</name>
<dbReference type="PRINTS" id="PR00173">
    <property type="entry name" value="EDTRNSPORT"/>
</dbReference>
<keyword evidence="3 6" id="KW-0812">Transmembrane</keyword>
<feature type="transmembrane region" description="Helical" evidence="6">
    <location>
        <begin position="149"/>
        <end position="169"/>
    </location>
</feature>
<accession>A0A1X9N477</accession>
<feature type="transmembrane region" description="Helical" evidence="6">
    <location>
        <begin position="231"/>
        <end position="264"/>
    </location>
</feature>
<proteinExistence type="inferred from homology"/>
<dbReference type="PANTHER" id="PTHR21716:SF64">
    <property type="entry name" value="AI-2 TRANSPORT PROTEIN TQSA"/>
    <property type="match status" value="1"/>
</dbReference>
<comment type="similarity">
    <text evidence="2">Belongs to the autoinducer-2 exporter (AI-2E) (TC 2.A.86) family.</text>
</comment>
<evidence type="ECO:0000256" key="1">
    <source>
        <dbReference type="ARBA" id="ARBA00004141"/>
    </source>
</evidence>
<organism evidence="7 8">
    <name type="scientific">Oceanicoccus sagamiensis</name>
    <dbReference type="NCBI Taxonomy" id="716816"/>
    <lineage>
        <taxon>Bacteria</taxon>
        <taxon>Pseudomonadati</taxon>
        <taxon>Pseudomonadota</taxon>
        <taxon>Gammaproteobacteria</taxon>
        <taxon>Cellvibrionales</taxon>
        <taxon>Spongiibacteraceae</taxon>
        <taxon>Oceanicoccus</taxon>
    </lineage>
</organism>
<evidence type="ECO:0000313" key="8">
    <source>
        <dbReference type="Proteomes" id="UP000193450"/>
    </source>
</evidence>
<dbReference type="EMBL" id="CP019343">
    <property type="protein sequence ID" value="ARN72968.1"/>
    <property type="molecule type" value="Genomic_DNA"/>
</dbReference>
<dbReference type="PANTHER" id="PTHR21716">
    <property type="entry name" value="TRANSMEMBRANE PROTEIN"/>
    <property type="match status" value="1"/>
</dbReference>
<keyword evidence="4 6" id="KW-1133">Transmembrane helix</keyword>
<comment type="subcellular location">
    <subcellularLocation>
        <location evidence="1">Membrane</location>
        <topology evidence="1">Multi-pass membrane protein</topology>
    </subcellularLocation>
</comment>
<reference evidence="7 8" key="1">
    <citation type="submission" date="2016-11" db="EMBL/GenBank/DDBJ databases">
        <title>Trade-off between light-utilization and light-protection in marine flavobacteria.</title>
        <authorList>
            <person name="Kumagai Y."/>
        </authorList>
    </citation>
    <scope>NUCLEOTIDE SEQUENCE [LARGE SCALE GENOMIC DNA]</scope>
    <source>
        <strain evidence="7 8">NBRC 107125</strain>
    </source>
</reference>
<sequence length="353" mass="37729">MTDIQKLWALAALLVMAVLVVMLEAILMPFLVGALLAYLGDPLADRLEERGLGRTLAVTLVFVSLSSVVVIGILLTIPLIGRQLDLLATKIPQWLHAIQDVLIPWLQRTMDLPKDSLPITQFRTVLTENWTSAGGLLGQIWSKVAGSSVAMLTGLANLVLIPVVTFYLLRDWDVLMARLRDLLPRSIEPTVAGLANECDEILGAFIRGQLLVMLALGIIYTIGLKMVGLDLALILGLTAGLASIVPYMGFIVGIAAAGIAAWFQFHELSMLLAVGGVFAVGQMLEGMVLTPLLVGDRIGLHPVAVIFAIMAGGQLAGFTGVLLALPVAAVIMVLLRHAHSSYKDSKLYSADGL</sequence>
<evidence type="ECO:0000256" key="4">
    <source>
        <dbReference type="ARBA" id="ARBA00022989"/>
    </source>
</evidence>
<dbReference type="OrthoDB" id="5792512at2"/>
<dbReference type="GO" id="GO:0016020">
    <property type="term" value="C:membrane"/>
    <property type="evidence" value="ECO:0007669"/>
    <property type="project" value="UniProtKB-SubCell"/>
</dbReference>
<dbReference type="GO" id="GO:0055085">
    <property type="term" value="P:transmembrane transport"/>
    <property type="evidence" value="ECO:0007669"/>
    <property type="project" value="TreeGrafter"/>
</dbReference>
<dbReference type="InterPro" id="IPR002549">
    <property type="entry name" value="AI-2E-like"/>
</dbReference>